<keyword evidence="2" id="KW-1185">Reference proteome</keyword>
<dbReference type="EMBL" id="JACHHQ010000004">
    <property type="protein sequence ID" value="MBB5200390.1"/>
    <property type="molecule type" value="Genomic_DNA"/>
</dbReference>
<dbReference type="AlphaFoldDB" id="A0A840RV59"/>
<protein>
    <submittedName>
        <fullName evidence="1">Uncharacterized protein</fullName>
    </submittedName>
</protein>
<dbReference type="Proteomes" id="UP000571084">
    <property type="component" value="Unassembled WGS sequence"/>
</dbReference>
<accession>A0A840RV59</accession>
<reference evidence="1 2" key="1">
    <citation type="submission" date="2020-08" db="EMBL/GenBank/DDBJ databases">
        <title>Genomic Encyclopedia of Type Strains, Phase IV (KMG-IV): sequencing the most valuable type-strain genomes for metagenomic binning, comparative biology and taxonomic classification.</title>
        <authorList>
            <person name="Goeker M."/>
        </authorList>
    </citation>
    <scope>NUCLEOTIDE SEQUENCE [LARGE SCALE GENOMIC DNA]</scope>
    <source>
        <strain evidence="1 2">DSM 23240</strain>
    </source>
</reference>
<organism evidence="1 2">
    <name type="scientific">Glaciimonas immobilis</name>
    <dbReference type="NCBI Taxonomy" id="728004"/>
    <lineage>
        <taxon>Bacteria</taxon>
        <taxon>Pseudomonadati</taxon>
        <taxon>Pseudomonadota</taxon>
        <taxon>Betaproteobacteria</taxon>
        <taxon>Burkholderiales</taxon>
        <taxon>Oxalobacteraceae</taxon>
        <taxon>Glaciimonas</taxon>
    </lineage>
</organism>
<name>A0A840RV59_9BURK</name>
<evidence type="ECO:0000313" key="2">
    <source>
        <dbReference type="Proteomes" id="UP000571084"/>
    </source>
</evidence>
<proteinExistence type="predicted"/>
<comment type="caution">
    <text evidence="1">The sequence shown here is derived from an EMBL/GenBank/DDBJ whole genome shotgun (WGS) entry which is preliminary data.</text>
</comment>
<evidence type="ECO:0000313" key="1">
    <source>
        <dbReference type="EMBL" id="MBB5200390.1"/>
    </source>
</evidence>
<sequence length="54" mass="5945">MAIIRVSPTEITVDDITYVFDTAYAADAFEACVAITDVPYCVDEFPPVSVRKSK</sequence>
<gene>
    <name evidence="1" type="ORF">HNR39_002225</name>
</gene>